<dbReference type="KEGG" id="samy:DB32_001103"/>
<dbReference type="STRING" id="927083.DB32_001103"/>
<keyword evidence="2" id="KW-1185">Reference proteome</keyword>
<accession>A0A0F6SDS5</accession>
<reference evidence="1 2" key="1">
    <citation type="submission" date="2015-03" db="EMBL/GenBank/DDBJ databases">
        <title>Genome assembly of Sandaracinus amylolyticus DSM 53668.</title>
        <authorList>
            <person name="Sharma G."/>
            <person name="Subramanian S."/>
        </authorList>
    </citation>
    <scope>NUCLEOTIDE SEQUENCE [LARGE SCALE GENOMIC DNA]</scope>
    <source>
        <strain evidence="1 2">DSM 53668</strain>
    </source>
</reference>
<gene>
    <name evidence="1" type="ORF">DB32_001103</name>
</gene>
<evidence type="ECO:0000313" key="2">
    <source>
        <dbReference type="Proteomes" id="UP000034883"/>
    </source>
</evidence>
<proteinExistence type="predicted"/>
<dbReference type="AlphaFoldDB" id="A0A0F6SDS5"/>
<dbReference type="Proteomes" id="UP000034883">
    <property type="component" value="Chromosome"/>
</dbReference>
<dbReference type="EMBL" id="CP011125">
    <property type="protein sequence ID" value="AKF03954.1"/>
    <property type="molecule type" value="Genomic_DNA"/>
</dbReference>
<evidence type="ECO:0000313" key="1">
    <source>
        <dbReference type="EMBL" id="AKF03954.1"/>
    </source>
</evidence>
<organism evidence="1 2">
    <name type="scientific">Sandaracinus amylolyticus</name>
    <dbReference type="NCBI Taxonomy" id="927083"/>
    <lineage>
        <taxon>Bacteria</taxon>
        <taxon>Pseudomonadati</taxon>
        <taxon>Myxococcota</taxon>
        <taxon>Polyangia</taxon>
        <taxon>Polyangiales</taxon>
        <taxon>Sandaracinaceae</taxon>
        <taxon>Sandaracinus</taxon>
    </lineage>
</organism>
<name>A0A0F6SDS5_9BACT</name>
<protein>
    <submittedName>
        <fullName evidence="1">Uncharacterized protein</fullName>
    </submittedName>
</protein>
<sequence>MFPGGGFSMSFVSAASALRSRLFVVAVAVGASVSACSSGPDSSDPDGGGGGTLGPAVVVVGQAYTPEDYLTYVRVFPEVPEGDIDFGEFREFGNANVSVHDGRIFVEQDGVVQRFSVSADLELIEGPRFSWADFGIPSANATSTVFISSTRAYTLAPQLGLIVVWNPDEMIRTGTIELDYPERPDSMETFAYDAHVIDGRVIWNMFSGDWATPTSHPGVVLAIANAEDDSPPRFVEDTRCLPGGPSFLDERGDLYVHGGGYFGYFHAYGGIEGSRTCALRVSAGEVELDPTYVLDYEATTGSYVNTPWIWVSGDQYVTRVWSSEVPLPASPDDFWTTDAREPVLVDLSDGTAVPYPDLEGYEDVDGATRVVDGVSYYQVSETGYVAGGNTAVVELHPDGTAEKFRLTGGFLLGIERVR</sequence>